<dbReference type="PROSITE" id="PS51891">
    <property type="entry name" value="CENP_V_GFA"/>
    <property type="match status" value="1"/>
</dbReference>
<evidence type="ECO:0000256" key="1">
    <source>
        <dbReference type="ARBA" id="ARBA00005495"/>
    </source>
</evidence>
<dbReference type="Pfam" id="PF04828">
    <property type="entry name" value="GFA"/>
    <property type="match status" value="1"/>
</dbReference>
<dbReference type="InterPro" id="IPR006913">
    <property type="entry name" value="CENP-V/GFA"/>
</dbReference>
<dbReference type="PANTHER" id="PTHR33337:SF40">
    <property type="entry name" value="CENP-V_GFA DOMAIN-CONTAINING PROTEIN-RELATED"/>
    <property type="match status" value="1"/>
</dbReference>
<evidence type="ECO:0000313" key="7">
    <source>
        <dbReference type="Proteomes" id="UP001499951"/>
    </source>
</evidence>
<dbReference type="Gene3D" id="3.90.1590.10">
    <property type="entry name" value="glutathione-dependent formaldehyde- activating enzyme (gfa)"/>
    <property type="match status" value="1"/>
</dbReference>
<evidence type="ECO:0000313" key="6">
    <source>
        <dbReference type="EMBL" id="GAA0560805.1"/>
    </source>
</evidence>
<proteinExistence type="inferred from homology"/>
<sequence>MRYRVRVEGLPNAYACHCRDCQTWSGSAFSLQVLVPETALEVSGEPALFELTAPSGRLSRQRACPVCFTRIYNTNSARPGIAVLRAGTLDRSDELKIVAHIWTSRKLDGVAIPDGIARWEQSAPPEDLAALLAPRRITG</sequence>
<keyword evidence="3" id="KW-0862">Zinc</keyword>
<organism evidence="6 7">
    <name type="scientific">Rhizomicrobium electricum</name>
    <dbReference type="NCBI Taxonomy" id="480070"/>
    <lineage>
        <taxon>Bacteria</taxon>
        <taxon>Pseudomonadati</taxon>
        <taxon>Pseudomonadota</taxon>
        <taxon>Alphaproteobacteria</taxon>
        <taxon>Micropepsales</taxon>
        <taxon>Micropepsaceae</taxon>
        <taxon>Rhizomicrobium</taxon>
    </lineage>
</organism>
<keyword evidence="7" id="KW-1185">Reference proteome</keyword>
<dbReference type="Proteomes" id="UP001499951">
    <property type="component" value="Unassembled WGS sequence"/>
</dbReference>
<dbReference type="PANTHER" id="PTHR33337">
    <property type="entry name" value="GFA DOMAIN-CONTAINING PROTEIN"/>
    <property type="match status" value="1"/>
</dbReference>
<comment type="similarity">
    <text evidence="1">Belongs to the Gfa family.</text>
</comment>
<comment type="caution">
    <text evidence="6">The sequence shown here is derived from an EMBL/GenBank/DDBJ whole genome shotgun (WGS) entry which is preliminary data.</text>
</comment>
<feature type="domain" description="CENP-V/GFA" evidence="5">
    <location>
        <begin position="1"/>
        <end position="120"/>
    </location>
</feature>
<dbReference type="SUPFAM" id="SSF51316">
    <property type="entry name" value="Mss4-like"/>
    <property type="match status" value="1"/>
</dbReference>
<evidence type="ECO:0000256" key="4">
    <source>
        <dbReference type="ARBA" id="ARBA00023239"/>
    </source>
</evidence>
<reference evidence="7" key="1">
    <citation type="journal article" date="2019" name="Int. J. Syst. Evol. Microbiol.">
        <title>The Global Catalogue of Microorganisms (GCM) 10K type strain sequencing project: providing services to taxonomists for standard genome sequencing and annotation.</title>
        <authorList>
            <consortium name="The Broad Institute Genomics Platform"/>
            <consortium name="The Broad Institute Genome Sequencing Center for Infectious Disease"/>
            <person name="Wu L."/>
            <person name="Ma J."/>
        </authorList>
    </citation>
    <scope>NUCLEOTIDE SEQUENCE [LARGE SCALE GENOMIC DNA]</scope>
    <source>
        <strain evidence="7">JCM 15089</strain>
    </source>
</reference>
<name>A0ABP3PAB5_9PROT</name>
<evidence type="ECO:0000259" key="5">
    <source>
        <dbReference type="PROSITE" id="PS51891"/>
    </source>
</evidence>
<protein>
    <recommendedName>
        <fullName evidence="5">CENP-V/GFA domain-containing protein</fullName>
    </recommendedName>
</protein>
<keyword evidence="2" id="KW-0479">Metal-binding</keyword>
<evidence type="ECO:0000256" key="3">
    <source>
        <dbReference type="ARBA" id="ARBA00022833"/>
    </source>
</evidence>
<gene>
    <name evidence="6" type="ORF">GCM10008942_06530</name>
</gene>
<dbReference type="InterPro" id="IPR011057">
    <property type="entry name" value="Mss4-like_sf"/>
</dbReference>
<accession>A0ABP3PAB5</accession>
<keyword evidence="4" id="KW-0456">Lyase</keyword>
<dbReference type="EMBL" id="BAAADD010000002">
    <property type="protein sequence ID" value="GAA0560805.1"/>
    <property type="molecule type" value="Genomic_DNA"/>
</dbReference>
<evidence type="ECO:0000256" key="2">
    <source>
        <dbReference type="ARBA" id="ARBA00022723"/>
    </source>
</evidence>